<evidence type="ECO:0000313" key="1">
    <source>
        <dbReference type="EMBL" id="RRT73681.1"/>
    </source>
</evidence>
<protein>
    <submittedName>
        <fullName evidence="1">Uncharacterized protein</fullName>
    </submittedName>
</protein>
<reference evidence="1 2" key="1">
    <citation type="journal article" date="2014" name="Agronomy (Basel)">
        <title>A Draft Genome Sequence for Ensete ventricosum, the Drought-Tolerant Tree Against Hunger.</title>
        <authorList>
            <person name="Harrison J."/>
            <person name="Moore K.A."/>
            <person name="Paszkiewicz K."/>
            <person name="Jones T."/>
            <person name="Grant M."/>
            <person name="Ambacheew D."/>
            <person name="Muzemil S."/>
            <person name="Studholme D.J."/>
        </authorList>
    </citation>
    <scope>NUCLEOTIDE SEQUENCE [LARGE SCALE GENOMIC DNA]</scope>
</reference>
<comment type="caution">
    <text evidence="1">The sequence shown here is derived from an EMBL/GenBank/DDBJ whole genome shotgun (WGS) entry which is preliminary data.</text>
</comment>
<gene>
    <name evidence="1" type="ORF">B296_00002950</name>
</gene>
<sequence>MSRRRSRRGTNGRSTPWLFKKVDVLDKQVMVARCFLPRRTDHGRPPGPQLRAFPRRRTAAPARTAVVLLAPVMNSLLCKRLPLIPLLVSGTSLHAAHANDRPPGKLGFFLSSCVLSHLCHIS</sequence>
<proteinExistence type="predicted"/>
<dbReference type="Proteomes" id="UP000287651">
    <property type="component" value="Unassembled WGS sequence"/>
</dbReference>
<evidence type="ECO:0000313" key="2">
    <source>
        <dbReference type="Proteomes" id="UP000287651"/>
    </source>
</evidence>
<organism evidence="1 2">
    <name type="scientific">Ensete ventricosum</name>
    <name type="common">Abyssinian banana</name>
    <name type="synonym">Musa ensete</name>
    <dbReference type="NCBI Taxonomy" id="4639"/>
    <lineage>
        <taxon>Eukaryota</taxon>
        <taxon>Viridiplantae</taxon>
        <taxon>Streptophyta</taxon>
        <taxon>Embryophyta</taxon>
        <taxon>Tracheophyta</taxon>
        <taxon>Spermatophyta</taxon>
        <taxon>Magnoliopsida</taxon>
        <taxon>Liliopsida</taxon>
        <taxon>Zingiberales</taxon>
        <taxon>Musaceae</taxon>
        <taxon>Ensete</taxon>
    </lineage>
</organism>
<accession>A0A427AC03</accession>
<dbReference type="AlphaFoldDB" id="A0A427AC03"/>
<dbReference type="EMBL" id="AMZH03003019">
    <property type="protein sequence ID" value="RRT73681.1"/>
    <property type="molecule type" value="Genomic_DNA"/>
</dbReference>
<name>A0A427AC03_ENSVE</name>